<dbReference type="PROSITE" id="PS00163">
    <property type="entry name" value="FUMARATE_LYASES"/>
    <property type="match status" value="1"/>
</dbReference>
<evidence type="ECO:0000256" key="7">
    <source>
        <dbReference type="SAM" id="MobiDB-lite"/>
    </source>
</evidence>
<dbReference type="RefSeq" id="WP_284874338.1">
    <property type="nucleotide sequence ID" value="NZ_CP126970.1"/>
</dbReference>
<feature type="compositionally biased region" description="Low complexity" evidence="7">
    <location>
        <begin position="1"/>
        <end position="21"/>
    </location>
</feature>
<evidence type="ECO:0000313" key="10">
    <source>
        <dbReference type="EMBL" id="WIM69744.1"/>
    </source>
</evidence>
<sequence>MAKTQNESSNTESTTESGTTSAEQQARTAPQEAKQNLDEGQAKKSRTGTAVARATRIEEDLLGQLEVPADAYYGVHTLRAMDNFQISRTTINQVPEFIRGMVQVKKAAAMANRRLHTLPSEKYEAIMWACDQILEEGRCMDQFPLDVFQGGAGTSLNMNTNEVVANLALEYLGKEKGEYDVINPNDDVNMSQSTNDAYPTGFRLGLYTAMSTLIEQMDDLQKAFLEKGREFQDILKMGRTQLQDAVPMTLGDEFVGFAHNLAEEQAVLRNAADRLLEVNLGATAIGTGVNTPSGYRHQVTASLAEITGLEVKSAMDLIEATSDTGAYVHAHSAVKRAAMKLSKICNDLRLLSSGPRAGLNEINLPPRQAGSSIMPGKVNPVIPEVVNQVCFKVFGNDLTVTMAAEAGQLQLNVMEPVIGESLFQSIRILGNAAVALREKCVVGITANEEVCRAYVENSIGIITYLNPFIGHHNGDLVAKEALQTGRGVKELILEKGLLDEDTLNRVLSAENLMHPQFRGKLYLDQ</sequence>
<evidence type="ECO:0000256" key="3">
    <source>
        <dbReference type="ARBA" id="ARBA00016146"/>
    </source>
</evidence>
<name>A0ABY8VJC8_9CORY</name>
<dbReference type="InterPro" id="IPR004708">
    <property type="entry name" value="ApsA"/>
</dbReference>
<dbReference type="Pfam" id="PF10415">
    <property type="entry name" value="FumaraseC_C"/>
    <property type="match status" value="1"/>
</dbReference>
<dbReference type="EMBL" id="CP126970">
    <property type="protein sequence ID" value="WIM69744.1"/>
    <property type="molecule type" value="Genomic_DNA"/>
</dbReference>
<dbReference type="GO" id="GO:0008797">
    <property type="term" value="F:aspartate ammonia-lyase activity"/>
    <property type="evidence" value="ECO:0007669"/>
    <property type="project" value="UniProtKB-EC"/>
</dbReference>
<keyword evidence="4 6" id="KW-0456">Lyase</keyword>
<evidence type="ECO:0000256" key="4">
    <source>
        <dbReference type="ARBA" id="ARBA00023239"/>
    </source>
</evidence>
<reference evidence="10 11" key="1">
    <citation type="submission" date="2023-05" db="EMBL/GenBank/DDBJ databases">
        <title>Corynebacterium suedekumii sp. nov. and Corynebacterium breve sp. nov. isolated from raw cow's milk.</title>
        <authorList>
            <person name="Baer M.K."/>
            <person name="Mehl L."/>
            <person name="Hellmuth R."/>
            <person name="Marke G."/>
            <person name="Lipski A."/>
        </authorList>
    </citation>
    <scope>NUCLEOTIDE SEQUENCE [LARGE SCALE GENOMIC DNA]</scope>
    <source>
        <strain evidence="10 11">LM112</strain>
    </source>
</reference>
<dbReference type="NCBIfam" id="TIGR00839">
    <property type="entry name" value="aspA"/>
    <property type="match status" value="1"/>
</dbReference>
<feature type="region of interest" description="Disordered" evidence="7">
    <location>
        <begin position="1"/>
        <end position="51"/>
    </location>
</feature>
<proteinExistence type="inferred from homology"/>
<dbReference type="CDD" id="cd01357">
    <property type="entry name" value="Aspartase"/>
    <property type="match status" value="1"/>
</dbReference>
<dbReference type="PRINTS" id="PR00145">
    <property type="entry name" value="ARGSUCLYASE"/>
</dbReference>
<protein>
    <recommendedName>
        <fullName evidence="3 5">Aspartate ammonia-lyase</fullName>
        <shortName evidence="6">Aspartase</shortName>
        <ecNumber evidence="2 5">4.3.1.1</ecNumber>
    </recommendedName>
</protein>
<dbReference type="Proteomes" id="UP001238805">
    <property type="component" value="Chromosome"/>
</dbReference>
<evidence type="ECO:0000256" key="2">
    <source>
        <dbReference type="ARBA" id="ARBA00012992"/>
    </source>
</evidence>
<dbReference type="NCBIfam" id="NF008909">
    <property type="entry name" value="PRK12273.1"/>
    <property type="match status" value="1"/>
</dbReference>
<accession>A0ABY8VJC8</accession>
<feature type="domain" description="Fumarase C C-terminal" evidence="9">
    <location>
        <begin position="461"/>
        <end position="514"/>
    </location>
</feature>
<dbReference type="EC" id="4.3.1.1" evidence="2 5"/>
<comment type="catalytic activity">
    <reaction evidence="6">
        <text>L-aspartate = fumarate + NH4(+)</text>
        <dbReference type="Rhea" id="RHEA:16601"/>
        <dbReference type="ChEBI" id="CHEBI:28938"/>
        <dbReference type="ChEBI" id="CHEBI:29806"/>
        <dbReference type="ChEBI" id="CHEBI:29991"/>
        <dbReference type="EC" id="4.3.1.1"/>
    </reaction>
</comment>
<dbReference type="InterPro" id="IPR000362">
    <property type="entry name" value="Fumarate_lyase_fam"/>
</dbReference>
<dbReference type="Gene3D" id="1.20.200.10">
    <property type="entry name" value="Fumarase/aspartase (Central domain)"/>
    <property type="match status" value="1"/>
</dbReference>
<comment type="similarity">
    <text evidence="1 6">Belongs to the class-II fumarase/aspartase family. Aspartase subfamily.</text>
</comment>
<evidence type="ECO:0000259" key="9">
    <source>
        <dbReference type="Pfam" id="PF10415"/>
    </source>
</evidence>
<dbReference type="Gene3D" id="1.10.275.10">
    <property type="entry name" value="Fumarase/aspartase (N-terminal domain)"/>
    <property type="match status" value="1"/>
</dbReference>
<dbReference type="InterPro" id="IPR018951">
    <property type="entry name" value="Fumarase_C_C"/>
</dbReference>
<gene>
    <name evidence="10" type="primary">aspA</name>
    <name evidence="10" type="ORF">QP029_11015</name>
</gene>
<evidence type="ECO:0000313" key="11">
    <source>
        <dbReference type="Proteomes" id="UP001238805"/>
    </source>
</evidence>
<dbReference type="SUPFAM" id="SSF48557">
    <property type="entry name" value="L-aspartase-like"/>
    <property type="match status" value="1"/>
</dbReference>
<dbReference type="InterPro" id="IPR008948">
    <property type="entry name" value="L-Aspartase-like"/>
</dbReference>
<dbReference type="PANTHER" id="PTHR42696:SF2">
    <property type="entry name" value="ASPARTATE AMMONIA-LYASE"/>
    <property type="match status" value="1"/>
</dbReference>
<organism evidence="10 11">
    <name type="scientific">Corynebacterium suedekumii</name>
    <dbReference type="NCBI Taxonomy" id="3049801"/>
    <lineage>
        <taxon>Bacteria</taxon>
        <taxon>Bacillati</taxon>
        <taxon>Actinomycetota</taxon>
        <taxon>Actinomycetes</taxon>
        <taxon>Mycobacteriales</taxon>
        <taxon>Corynebacteriaceae</taxon>
        <taxon>Corynebacterium</taxon>
    </lineage>
</organism>
<dbReference type="Pfam" id="PF00206">
    <property type="entry name" value="Lyase_1"/>
    <property type="match status" value="1"/>
</dbReference>
<dbReference type="PRINTS" id="PR00149">
    <property type="entry name" value="FUMRATELYASE"/>
</dbReference>
<keyword evidence="11" id="KW-1185">Reference proteome</keyword>
<evidence type="ECO:0000259" key="8">
    <source>
        <dbReference type="Pfam" id="PF00206"/>
    </source>
</evidence>
<feature type="domain" description="Fumarate lyase N-terminal" evidence="8">
    <location>
        <begin position="63"/>
        <end position="395"/>
    </location>
</feature>
<evidence type="ECO:0000256" key="5">
    <source>
        <dbReference type="NCBIfam" id="TIGR00839"/>
    </source>
</evidence>
<evidence type="ECO:0000256" key="6">
    <source>
        <dbReference type="RuleBase" id="RU362017"/>
    </source>
</evidence>
<evidence type="ECO:0000256" key="1">
    <source>
        <dbReference type="ARBA" id="ARBA00005596"/>
    </source>
</evidence>
<dbReference type="InterPro" id="IPR051546">
    <property type="entry name" value="Aspartate_Ammonia-Lyase"/>
</dbReference>
<dbReference type="Gene3D" id="1.10.40.30">
    <property type="entry name" value="Fumarase/aspartase (C-terminal domain)"/>
    <property type="match status" value="1"/>
</dbReference>
<dbReference type="InterPro" id="IPR024083">
    <property type="entry name" value="Fumarase/histidase_N"/>
</dbReference>
<dbReference type="PANTHER" id="PTHR42696">
    <property type="entry name" value="ASPARTATE AMMONIA-LYASE"/>
    <property type="match status" value="1"/>
</dbReference>
<dbReference type="InterPro" id="IPR022761">
    <property type="entry name" value="Fumarate_lyase_N"/>
</dbReference>
<dbReference type="InterPro" id="IPR020557">
    <property type="entry name" value="Fumarate_lyase_CS"/>
</dbReference>